<dbReference type="KEGG" id="sgn:SGRA_1397"/>
<dbReference type="Proteomes" id="UP000007519">
    <property type="component" value="Chromosome"/>
</dbReference>
<proteinExistence type="predicted"/>
<gene>
    <name evidence="2" type="ordered locus">SGRA_1397</name>
</gene>
<dbReference type="OrthoDB" id="1496228at2"/>
<keyword evidence="3" id="KW-1185">Reference proteome</keyword>
<evidence type="ECO:0000313" key="3">
    <source>
        <dbReference type="Proteomes" id="UP000007519"/>
    </source>
</evidence>
<dbReference type="AlphaFoldDB" id="H6L6J0"/>
<keyword evidence="1" id="KW-0472">Membrane</keyword>
<feature type="transmembrane region" description="Helical" evidence="1">
    <location>
        <begin position="128"/>
        <end position="153"/>
    </location>
</feature>
<dbReference type="EMBL" id="CP002831">
    <property type="protein sequence ID" value="AFC24132.1"/>
    <property type="molecule type" value="Genomic_DNA"/>
</dbReference>
<dbReference type="STRING" id="984262.SGRA_1397"/>
<keyword evidence="1" id="KW-1133">Transmembrane helix</keyword>
<sequence>MNSSKNKVKFLARAYFFLLPWSRPKRLWALAALLLLLFLSFQYLISHWQAALGPLASGEELQLLDAHFGIREKEIIPLLEHLGPSYRQAQSYLYISLDLIYPLAYGLFFSAWLLFLLQNSFPRYLGSLYQGCFFPFLISITDLLENISFILLLWRYPRLPAWLWSLASFFNQAKWIGVNLLLIFLLLGYIARWMNRVEVAEFKAMQKRFGSKNYNHYTKKQDQDV</sequence>
<name>H6L6J0_SAPGL</name>
<dbReference type="HOGENOM" id="CLU_1229178_0_0_10"/>
<organism evidence="2 3">
    <name type="scientific">Saprospira grandis (strain Lewin)</name>
    <dbReference type="NCBI Taxonomy" id="984262"/>
    <lineage>
        <taxon>Bacteria</taxon>
        <taxon>Pseudomonadati</taxon>
        <taxon>Bacteroidota</taxon>
        <taxon>Saprospiria</taxon>
        <taxon>Saprospirales</taxon>
        <taxon>Saprospiraceae</taxon>
        <taxon>Saprospira</taxon>
    </lineage>
</organism>
<feature type="transmembrane region" description="Helical" evidence="1">
    <location>
        <begin position="173"/>
        <end position="191"/>
    </location>
</feature>
<feature type="transmembrane region" description="Helical" evidence="1">
    <location>
        <begin position="92"/>
        <end position="116"/>
    </location>
</feature>
<keyword evidence="1" id="KW-0812">Transmembrane</keyword>
<accession>H6L6J0</accession>
<evidence type="ECO:0000313" key="2">
    <source>
        <dbReference type="EMBL" id="AFC24132.1"/>
    </source>
</evidence>
<evidence type="ECO:0000256" key="1">
    <source>
        <dbReference type="SAM" id="Phobius"/>
    </source>
</evidence>
<dbReference type="RefSeq" id="WP_015691769.1">
    <property type="nucleotide sequence ID" value="NC_016940.1"/>
</dbReference>
<protein>
    <submittedName>
        <fullName evidence="2">Uncharacterized protein</fullName>
    </submittedName>
</protein>
<reference evidence="2 3" key="1">
    <citation type="journal article" date="2012" name="Stand. Genomic Sci.">
        <title>Complete genome sequencing and analysis of Saprospira grandis str. Lewin, a predatory marine bacterium.</title>
        <authorList>
            <person name="Saw J.H."/>
            <person name="Yuryev A."/>
            <person name="Kanbe M."/>
            <person name="Hou S."/>
            <person name="Young A.G."/>
            <person name="Aizawa S."/>
            <person name="Alam M."/>
        </authorList>
    </citation>
    <scope>NUCLEOTIDE SEQUENCE [LARGE SCALE GENOMIC DNA]</scope>
    <source>
        <strain evidence="2 3">Lewin</strain>
    </source>
</reference>